<dbReference type="Gene3D" id="1.10.10.10">
    <property type="entry name" value="Winged helix-like DNA-binding domain superfamily/Winged helix DNA-binding domain"/>
    <property type="match status" value="1"/>
</dbReference>
<dbReference type="InterPro" id="IPR052509">
    <property type="entry name" value="Metal_resp_DNA-bind_regulator"/>
</dbReference>
<dbReference type="GeneID" id="41331132"/>
<dbReference type="PANTHER" id="PTHR33169">
    <property type="entry name" value="PADR-FAMILY TRANSCRIPTIONAL REGULATOR"/>
    <property type="match status" value="1"/>
</dbReference>
<dbReference type="PANTHER" id="PTHR33169:SF14">
    <property type="entry name" value="TRANSCRIPTIONAL REGULATOR RV3488"/>
    <property type="match status" value="1"/>
</dbReference>
<dbReference type="InterPro" id="IPR036388">
    <property type="entry name" value="WH-like_DNA-bd_sf"/>
</dbReference>
<dbReference type="RefSeq" id="WP_147664225.1">
    <property type="nucleotide sequence ID" value="NZ_CP042905.2"/>
</dbReference>
<keyword evidence="3" id="KW-1185">Reference proteome</keyword>
<evidence type="ECO:0000313" key="2">
    <source>
        <dbReference type="EMBL" id="QEE17330.1"/>
    </source>
</evidence>
<accession>A0A5B9DEW7</accession>
<feature type="domain" description="Transcription regulator PadR N-terminal" evidence="1">
    <location>
        <begin position="47"/>
        <end position="111"/>
    </location>
</feature>
<dbReference type="OrthoDB" id="56053at2157"/>
<evidence type="ECO:0000259" key="1">
    <source>
        <dbReference type="Pfam" id="PF03551"/>
    </source>
</evidence>
<dbReference type="Proteomes" id="UP000321408">
    <property type="component" value="Chromosome"/>
</dbReference>
<dbReference type="InterPro" id="IPR005149">
    <property type="entry name" value="Tscrpt_reg_PadR_N"/>
</dbReference>
<name>A0A5B9DEW7_9ARCH</name>
<protein>
    <submittedName>
        <fullName evidence="2">PadR family transcriptional regulator</fullName>
    </submittedName>
</protein>
<organism evidence="2 3">
    <name type="scientific">Promethearchaeum syntrophicum</name>
    <dbReference type="NCBI Taxonomy" id="2594042"/>
    <lineage>
        <taxon>Archaea</taxon>
        <taxon>Promethearchaeati</taxon>
        <taxon>Promethearchaeota</taxon>
        <taxon>Promethearchaeia</taxon>
        <taxon>Promethearchaeales</taxon>
        <taxon>Promethearchaeaceae</taxon>
        <taxon>Promethearchaeum</taxon>
    </lineage>
</organism>
<dbReference type="InterPro" id="IPR036390">
    <property type="entry name" value="WH_DNA-bd_sf"/>
</dbReference>
<proteinExistence type="predicted"/>
<dbReference type="Pfam" id="PF03551">
    <property type="entry name" value="PadR"/>
    <property type="match status" value="1"/>
</dbReference>
<dbReference type="EMBL" id="CP042905">
    <property type="protein sequence ID" value="QEE17330.1"/>
    <property type="molecule type" value="Genomic_DNA"/>
</dbReference>
<dbReference type="KEGG" id="psyt:DSAG12_03163"/>
<dbReference type="SUPFAM" id="SSF46785">
    <property type="entry name" value="Winged helix' DNA-binding domain"/>
    <property type="match status" value="1"/>
</dbReference>
<gene>
    <name evidence="2" type="ORF">DSAG12_03163</name>
</gene>
<reference evidence="2 3" key="1">
    <citation type="journal article" date="2020" name="Nature">
        <title>Isolation of an archaeon at the prokaryote-eukaryote interface.</title>
        <authorList>
            <person name="Imachi H."/>
            <person name="Nobu M.K."/>
            <person name="Nakahara N."/>
            <person name="Morono Y."/>
            <person name="Ogawara M."/>
            <person name="Takaki Y."/>
            <person name="Takano Y."/>
            <person name="Uematsu K."/>
            <person name="Ikuta T."/>
            <person name="Ito M."/>
            <person name="Matsui Y."/>
            <person name="Miyazaki M."/>
            <person name="Murata K."/>
            <person name="Saito Y."/>
            <person name="Sakai S."/>
            <person name="Song C."/>
            <person name="Tasumi E."/>
            <person name="Yamanaka Y."/>
            <person name="Yamaguchi T."/>
            <person name="Kamagata Y."/>
            <person name="Tamaki H."/>
            <person name="Takai K."/>
        </authorList>
    </citation>
    <scope>NUCLEOTIDE SEQUENCE [LARGE SCALE GENOMIC DNA]</scope>
    <source>
        <strain evidence="2 3">MK-D1</strain>
    </source>
</reference>
<sequence>MIRQVKQFQAEALINSETYRNFVQKTQSEILRGISTVVVLKIINSHAKEGIYGYLLLRELEESTKKTLVIEEGTLYPLLKKLEKEKVIRSERKDVQGRSRKYYFITPEGQKIQNHLMGFFSKLVESMSDLMDINVDLPQKNVLFCPNCANRIDLKDPDSHFCEVCGLNIQNLRFVPKTNNENGDEIL</sequence>
<dbReference type="AlphaFoldDB" id="A0A5B9DEW7"/>
<reference evidence="2 3" key="2">
    <citation type="journal article" date="2024" name="Int. J. Syst. Evol. Microbiol.">
        <title>Promethearchaeum syntrophicum gen. nov., sp. nov., an anaerobic, obligately syntrophic archaeon, the first isolate of the lineage 'Asgard' archaea, and proposal of the new archaeal phylum Promethearchaeota phyl. nov. and kingdom Promethearchaeati regn. nov.</title>
        <authorList>
            <person name="Imachi H."/>
            <person name="Nobu M.K."/>
            <person name="Kato S."/>
            <person name="Takaki Y."/>
            <person name="Miyazaki M."/>
            <person name="Miyata M."/>
            <person name="Ogawara M."/>
            <person name="Saito Y."/>
            <person name="Sakai S."/>
            <person name="Tahara Y.O."/>
            <person name="Takano Y."/>
            <person name="Tasumi E."/>
            <person name="Uematsu K."/>
            <person name="Yoshimura T."/>
            <person name="Itoh T."/>
            <person name="Ohkuma M."/>
            <person name="Takai K."/>
        </authorList>
    </citation>
    <scope>NUCLEOTIDE SEQUENCE [LARGE SCALE GENOMIC DNA]</scope>
    <source>
        <strain evidence="2 3">MK-D1</strain>
    </source>
</reference>
<evidence type="ECO:0000313" key="3">
    <source>
        <dbReference type="Proteomes" id="UP000321408"/>
    </source>
</evidence>